<evidence type="ECO:0000313" key="3">
    <source>
        <dbReference type="Proteomes" id="UP000576209"/>
    </source>
</evidence>
<dbReference type="Proteomes" id="UP000576209">
    <property type="component" value="Unassembled WGS sequence"/>
</dbReference>
<organism evidence="2 3">
    <name type="scientific">Neolewinella aquimaris</name>
    <dbReference type="NCBI Taxonomy" id="1835722"/>
    <lineage>
        <taxon>Bacteria</taxon>
        <taxon>Pseudomonadati</taxon>
        <taxon>Bacteroidota</taxon>
        <taxon>Saprospiria</taxon>
        <taxon>Saprospirales</taxon>
        <taxon>Lewinellaceae</taxon>
        <taxon>Neolewinella</taxon>
    </lineage>
</organism>
<dbReference type="GO" id="GO:0008237">
    <property type="term" value="F:metallopeptidase activity"/>
    <property type="evidence" value="ECO:0007669"/>
    <property type="project" value="InterPro"/>
</dbReference>
<accession>A0A840E535</accession>
<proteinExistence type="predicted"/>
<protein>
    <submittedName>
        <fullName evidence="2">Uncharacterized protein</fullName>
    </submittedName>
</protein>
<dbReference type="PROSITE" id="PS51257">
    <property type="entry name" value="PROKAR_LIPOPROTEIN"/>
    <property type="match status" value="1"/>
</dbReference>
<comment type="caution">
    <text evidence="2">The sequence shown here is derived from an EMBL/GenBank/DDBJ whole genome shotgun (WGS) entry which is preliminary data.</text>
</comment>
<dbReference type="RefSeq" id="WP_183496522.1">
    <property type="nucleotide sequence ID" value="NZ_JACIFF010000007.1"/>
</dbReference>
<dbReference type="SUPFAM" id="SSF55486">
    <property type="entry name" value="Metalloproteases ('zincins'), catalytic domain"/>
    <property type="match status" value="1"/>
</dbReference>
<keyword evidence="1" id="KW-0732">Signal</keyword>
<sequence length="310" mass="33600">MRNFSLRAAALLPLSLLVFSCEQEPVVEVMEVATTAPRFMDFPTAKGGSATLGKNADGPAVTVAMAEYITGADSDEMGNTILFNNRGNKQLDFDFVPGQSLDGSDAISYYIDESRPSDDVPVEVSTDAIVRSMDTWDNVDCSDLDLFRVPTDGRATGFYAAAYGFGGSFNYVADVVHNGWLPAAFFDRLAPNGSRSILGVTFTLVFINPDGSFQDADNDGKGDVAWREIYYNDRFNWSNGSGIDIETVSLHEAGHGLSQAHFGKGFRKKDGSVQFSPRAVMNATYSGLQTEVDGTDNAGHCSNWANWPNN</sequence>
<feature type="chain" id="PRO_5032591076" evidence="1">
    <location>
        <begin position="21"/>
        <end position="310"/>
    </location>
</feature>
<gene>
    <name evidence="2" type="ORF">GGR28_002921</name>
</gene>
<dbReference type="AlphaFoldDB" id="A0A840E535"/>
<dbReference type="InterPro" id="IPR024079">
    <property type="entry name" value="MetalloPept_cat_dom_sf"/>
</dbReference>
<feature type="signal peptide" evidence="1">
    <location>
        <begin position="1"/>
        <end position="20"/>
    </location>
</feature>
<reference evidence="2 3" key="1">
    <citation type="submission" date="2020-08" db="EMBL/GenBank/DDBJ databases">
        <title>Genomic Encyclopedia of Type Strains, Phase IV (KMG-IV): sequencing the most valuable type-strain genomes for metagenomic binning, comparative biology and taxonomic classification.</title>
        <authorList>
            <person name="Goeker M."/>
        </authorList>
    </citation>
    <scope>NUCLEOTIDE SEQUENCE [LARGE SCALE GENOMIC DNA]</scope>
    <source>
        <strain evidence="2 3">DSM 105137</strain>
    </source>
</reference>
<name>A0A840E535_9BACT</name>
<dbReference type="EMBL" id="JACIFF010000007">
    <property type="protein sequence ID" value="MBB4080291.1"/>
    <property type="molecule type" value="Genomic_DNA"/>
</dbReference>
<dbReference type="Gene3D" id="3.40.390.10">
    <property type="entry name" value="Collagenase (Catalytic Domain)"/>
    <property type="match status" value="1"/>
</dbReference>
<keyword evidence="3" id="KW-1185">Reference proteome</keyword>
<evidence type="ECO:0000256" key="1">
    <source>
        <dbReference type="SAM" id="SignalP"/>
    </source>
</evidence>
<evidence type="ECO:0000313" key="2">
    <source>
        <dbReference type="EMBL" id="MBB4080291.1"/>
    </source>
</evidence>